<dbReference type="PATRIC" id="fig|43687.5.peg.66"/>
<dbReference type="Gene3D" id="3.40.50.150">
    <property type="entry name" value="Vaccinia Virus protein VP39"/>
    <property type="match status" value="1"/>
</dbReference>
<dbReference type="EMBL" id="CP012176">
    <property type="protein sequence ID" value="AKV84172.1"/>
    <property type="molecule type" value="Genomic_DNA"/>
</dbReference>
<evidence type="ECO:0000313" key="7">
    <source>
        <dbReference type="EMBL" id="AKV75203.1"/>
    </source>
</evidence>
<evidence type="ECO:0000313" key="10">
    <source>
        <dbReference type="EMBL" id="AKV81936.1"/>
    </source>
</evidence>
<evidence type="ECO:0000256" key="5">
    <source>
        <dbReference type="PROSITE-ProRule" id="PRU01026"/>
    </source>
</evidence>
<reference evidence="13 14" key="1">
    <citation type="journal article" date="2015" name="Genome Announc.">
        <title>Complete Genome Sequences of Evolved Arsenate-Resistant Metallosphaera sedula Strains.</title>
        <authorList>
            <person name="Ai C."/>
            <person name="McCarthy S."/>
            <person name="Schackwitz W."/>
            <person name="Martin J."/>
            <person name="Lipzen A."/>
            <person name="Blum P."/>
        </authorList>
    </citation>
    <scope>NUCLEOTIDE SEQUENCE [LARGE SCALE GENOMIC DNA]</scope>
    <source>
        <strain evidence="9 14">ARS120-1</strain>
        <strain evidence="10 13">ARS120-2</strain>
        <strain evidence="7 16">ARS50-1</strain>
        <strain evidence="8 15">ARS50-2</strain>
    </source>
</reference>
<dbReference type="InterPro" id="IPR001737">
    <property type="entry name" value="KsgA/Erm"/>
</dbReference>
<evidence type="ECO:0000313" key="9">
    <source>
        <dbReference type="EMBL" id="AKV79691.1"/>
    </source>
</evidence>
<evidence type="ECO:0000259" key="6">
    <source>
        <dbReference type="SMART" id="SM00650"/>
    </source>
</evidence>
<evidence type="ECO:0000313" key="16">
    <source>
        <dbReference type="Proteomes" id="UP000068832"/>
    </source>
</evidence>
<evidence type="ECO:0000256" key="2">
    <source>
        <dbReference type="ARBA" id="ARBA00022679"/>
    </source>
</evidence>
<dbReference type="InterPro" id="IPR029063">
    <property type="entry name" value="SAM-dependent_MTases_sf"/>
</dbReference>
<accession>A0A0K1TB59</accession>
<dbReference type="SMART" id="SM00650">
    <property type="entry name" value="rADc"/>
    <property type="match status" value="1"/>
</dbReference>
<keyword evidence="1 5" id="KW-0489">Methyltransferase</keyword>
<protein>
    <submittedName>
        <fullName evidence="11">16S rRNA methyltransferase</fullName>
    </submittedName>
</protein>
<dbReference type="EMBL" id="CP012173">
    <property type="protein sequence ID" value="AKV77439.1"/>
    <property type="molecule type" value="Genomic_DNA"/>
</dbReference>
<dbReference type="Proteomes" id="UP000062475">
    <property type="component" value="Chromosome"/>
</dbReference>
<dbReference type="InterPro" id="IPR020598">
    <property type="entry name" value="rRNA_Ade_methylase_Trfase_N"/>
</dbReference>
<dbReference type="Proteomes" id="UP000062398">
    <property type="component" value="Chromosome"/>
</dbReference>
<dbReference type="Pfam" id="PF00398">
    <property type="entry name" value="RrnaAD"/>
    <property type="match status" value="1"/>
</dbReference>
<dbReference type="NCBIfam" id="NF011489">
    <property type="entry name" value="PRK14896.1-5"/>
    <property type="match status" value="1"/>
</dbReference>
<feature type="binding site" evidence="5">
    <location>
        <position position="49"/>
    </location>
    <ligand>
        <name>S-adenosyl-L-methionine</name>
        <dbReference type="ChEBI" id="CHEBI:59789"/>
    </ligand>
</feature>
<dbReference type="GO" id="GO:0003723">
    <property type="term" value="F:RNA binding"/>
    <property type="evidence" value="ECO:0007669"/>
    <property type="project" value="UniProtKB-UniRule"/>
</dbReference>
<evidence type="ECO:0000313" key="13">
    <source>
        <dbReference type="Proteomes" id="UP000061362"/>
    </source>
</evidence>
<reference evidence="11 12" key="2">
    <citation type="submission" date="2015-07" db="EMBL/GenBank/DDBJ databases">
        <title>Physiological, transcriptional responses and genome re-sequencing of acid resistant extremely thermoacidophilic Metallosphaera sedula SARC-M1.</title>
        <authorList>
            <person name="Ai C."/>
            <person name="McCarthy S."/>
            <person name="Eckrich V."/>
            <person name="Rudrappa D."/>
            <person name="Qiu G."/>
            <person name="Blum P."/>
        </authorList>
    </citation>
    <scope>NUCLEOTIDE SEQUENCE [LARGE SCALE GENOMIC DNA]</scope>
    <source>
        <strain evidence="11 12">SARC-M1</strain>
    </source>
</reference>
<evidence type="ECO:0000256" key="4">
    <source>
        <dbReference type="ARBA" id="ARBA00022884"/>
    </source>
</evidence>
<dbReference type="PANTHER" id="PTHR11727:SF7">
    <property type="entry name" value="DIMETHYLADENOSINE TRANSFERASE-RELATED"/>
    <property type="match status" value="1"/>
</dbReference>
<sequence>MGYASELRPLIEIGCGKGNLSRFLNPDVCIELDSRLLPFLSQYNPVQGDARKLPVSRGQIVSSLPYSITSDFFVEVSRLDSFPRLLLVLQEDFVNKILDYPTFLSFLLNYYYRISELMVIPPKAFRPVPKVFSSLVLLERRRNYNEIVTEIIKCLSSYRNKTLKNASQLCGLSSTETRRVRDFKPWMVTELLGSVGISSA</sequence>
<feature type="binding site" evidence="5">
    <location>
        <position position="1"/>
    </location>
    <ligand>
        <name>S-adenosyl-L-methionine</name>
        <dbReference type="ChEBI" id="CHEBI:59789"/>
    </ligand>
</feature>
<dbReference type="EMBL" id="CP012172">
    <property type="protein sequence ID" value="AKV75203.1"/>
    <property type="molecule type" value="Genomic_DNA"/>
</dbReference>
<evidence type="ECO:0000313" key="8">
    <source>
        <dbReference type="EMBL" id="AKV77439.1"/>
    </source>
</evidence>
<feature type="binding site" evidence="5">
    <location>
        <position position="63"/>
    </location>
    <ligand>
        <name>S-adenosyl-L-methionine</name>
        <dbReference type="ChEBI" id="CHEBI:59789"/>
    </ligand>
</feature>
<feature type="binding site" evidence="5">
    <location>
        <position position="14"/>
    </location>
    <ligand>
        <name>S-adenosyl-L-methionine</name>
        <dbReference type="ChEBI" id="CHEBI:59789"/>
    </ligand>
</feature>
<keyword evidence="2 5" id="KW-0808">Transferase</keyword>
<keyword evidence="4 5" id="KW-0694">RNA-binding</keyword>
<dbReference type="Proteomes" id="UP000068832">
    <property type="component" value="Chromosome"/>
</dbReference>
<dbReference type="SUPFAM" id="SSF53335">
    <property type="entry name" value="S-adenosyl-L-methionine-dependent methyltransferases"/>
    <property type="match status" value="1"/>
</dbReference>
<evidence type="ECO:0000256" key="3">
    <source>
        <dbReference type="ARBA" id="ARBA00022691"/>
    </source>
</evidence>
<dbReference type="GO" id="GO:0000179">
    <property type="term" value="F:rRNA (adenine-N6,N6-)-dimethyltransferase activity"/>
    <property type="evidence" value="ECO:0007669"/>
    <property type="project" value="UniProtKB-UniRule"/>
</dbReference>
<dbReference type="EMBL" id="CP012175">
    <property type="protein sequence ID" value="AKV81936.1"/>
    <property type="molecule type" value="Genomic_DNA"/>
</dbReference>
<feature type="domain" description="Ribosomal RNA adenine methylase transferase N-terminal" evidence="6">
    <location>
        <begin position="3"/>
        <end position="142"/>
    </location>
</feature>
<evidence type="ECO:0000313" key="14">
    <source>
        <dbReference type="Proteomes" id="UP000062398"/>
    </source>
</evidence>
<dbReference type="AlphaFoldDB" id="A0A0K1TB59"/>
<dbReference type="Gene3D" id="1.10.8.100">
    <property type="entry name" value="Ribosomal RNA adenine dimethylase-like, domain 2"/>
    <property type="match status" value="1"/>
</dbReference>
<evidence type="ECO:0000313" key="12">
    <source>
        <dbReference type="Proteomes" id="UP000056255"/>
    </source>
</evidence>
<comment type="similarity">
    <text evidence="5">Belongs to the class I-like SAM-binding methyltransferase superfamily. rRNA adenine N(6)-methyltransferase family.</text>
</comment>
<organism evidence="11 12">
    <name type="scientific">Metallosphaera sedula</name>
    <dbReference type="NCBI Taxonomy" id="43687"/>
    <lineage>
        <taxon>Archaea</taxon>
        <taxon>Thermoproteota</taxon>
        <taxon>Thermoprotei</taxon>
        <taxon>Sulfolobales</taxon>
        <taxon>Sulfolobaceae</taxon>
        <taxon>Metallosphaera</taxon>
    </lineage>
</organism>
<dbReference type="Proteomes" id="UP000056255">
    <property type="component" value="Chromosome"/>
</dbReference>
<keyword evidence="3 5" id="KW-0949">S-adenosyl-L-methionine</keyword>
<evidence type="ECO:0000313" key="15">
    <source>
        <dbReference type="Proteomes" id="UP000062475"/>
    </source>
</evidence>
<evidence type="ECO:0000256" key="1">
    <source>
        <dbReference type="ARBA" id="ARBA00022603"/>
    </source>
</evidence>
<dbReference type="Proteomes" id="UP000061362">
    <property type="component" value="Chromosome"/>
</dbReference>
<comment type="caution">
    <text evidence="5">Lacks conserved residue(s) required for the propagation of feature annotation.</text>
</comment>
<dbReference type="PROSITE" id="PS51689">
    <property type="entry name" value="SAM_RNA_A_N6_MT"/>
    <property type="match status" value="1"/>
</dbReference>
<dbReference type="EMBL" id="CP012174">
    <property type="protein sequence ID" value="AKV79691.1"/>
    <property type="molecule type" value="Genomic_DNA"/>
</dbReference>
<dbReference type="InterPro" id="IPR023165">
    <property type="entry name" value="rRNA_Ade_diMease-like_C"/>
</dbReference>
<gene>
    <name evidence="7" type="ORF">MsedA_0070</name>
    <name evidence="8" type="ORF">MsedB_0070</name>
    <name evidence="9" type="ORF">MsedC_0069</name>
    <name evidence="10" type="ORF">MsedD_0070</name>
    <name evidence="11" type="ORF">MsedE_0070</name>
</gene>
<dbReference type="PANTHER" id="PTHR11727">
    <property type="entry name" value="DIMETHYLADENOSINE TRANSFERASE"/>
    <property type="match status" value="1"/>
</dbReference>
<evidence type="ECO:0000313" key="11">
    <source>
        <dbReference type="EMBL" id="AKV84172.1"/>
    </source>
</evidence>
<proteinExistence type="inferred from homology"/>
<feature type="binding site" evidence="5">
    <location>
        <position position="31"/>
    </location>
    <ligand>
        <name>S-adenosyl-L-methionine</name>
        <dbReference type="ChEBI" id="CHEBI:59789"/>
    </ligand>
</feature>
<name>A0A0K1TB59_9CREN</name>